<evidence type="ECO:0000313" key="1">
    <source>
        <dbReference type="Proteomes" id="UP000095287"/>
    </source>
</evidence>
<name>A0A1I8A9F6_9BILA</name>
<evidence type="ECO:0000313" key="2">
    <source>
        <dbReference type="WBParaSite" id="L893_g3456.t1"/>
    </source>
</evidence>
<protein>
    <submittedName>
        <fullName evidence="2">Protein quiver</fullName>
    </submittedName>
</protein>
<organism evidence="1 2">
    <name type="scientific">Steinernema glaseri</name>
    <dbReference type="NCBI Taxonomy" id="37863"/>
    <lineage>
        <taxon>Eukaryota</taxon>
        <taxon>Metazoa</taxon>
        <taxon>Ecdysozoa</taxon>
        <taxon>Nematoda</taxon>
        <taxon>Chromadorea</taxon>
        <taxon>Rhabditida</taxon>
        <taxon>Tylenchina</taxon>
        <taxon>Panagrolaimomorpha</taxon>
        <taxon>Strongyloidoidea</taxon>
        <taxon>Steinernematidae</taxon>
        <taxon>Steinernema</taxon>
    </lineage>
</organism>
<dbReference type="Proteomes" id="UP000095287">
    <property type="component" value="Unplaced"/>
</dbReference>
<keyword evidence="1" id="KW-1185">Reference proteome</keyword>
<proteinExistence type="predicted"/>
<accession>A0A1I8A9F6</accession>
<dbReference type="AlphaFoldDB" id="A0A1I8A9F6"/>
<reference evidence="2" key="1">
    <citation type="submission" date="2016-11" db="UniProtKB">
        <authorList>
            <consortium name="WormBaseParasite"/>
        </authorList>
    </citation>
    <scope>IDENTIFICATION</scope>
</reference>
<dbReference type="WBParaSite" id="L893_g3456.t1">
    <property type="protein sequence ID" value="L893_g3456.t1"/>
    <property type="gene ID" value="L893_g3456"/>
</dbReference>
<sequence length="240" mass="27059">MEFAALSNSIRQSTLKFIPHDAHQWKDKRTFGLPEIRSSDTRKTLLKACPNPTLLRTSPYNEPQSALFMYLVLSSAVIWLLNLVHVVEHTVSAADKCYSCSSAQLHFRWPKTDDNKLLYLKNFPFFSNETCDNVRDRIPVVPCPNSVCVKVVIHEPPPSRQICVQGPAIVRDCWSRIMYDHDEQFSLAPGNATQVRLTREEDVKSTVGHIYTCKGYLCNSAPSTSALSTLILSFVVLTSV</sequence>